<accession>A0ABU1AJP3</accession>
<dbReference type="Proteomes" id="UP001243717">
    <property type="component" value="Unassembled WGS sequence"/>
</dbReference>
<keyword evidence="7" id="KW-0418">Kinase</keyword>
<dbReference type="PROSITE" id="PS50109">
    <property type="entry name" value="HIS_KIN"/>
    <property type="match status" value="1"/>
</dbReference>
<evidence type="ECO:0000313" key="7">
    <source>
        <dbReference type="EMBL" id="MDQ8195035.1"/>
    </source>
</evidence>
<dbReference type="SUPFAM" id="SSF55874">
    <property type="entry name" value="ATPase domain of HSP90 chaperone/DNA topoisomerase II/histidine kinase"/>
    <property type="match status" value="1"/>
</dbReference>
<dbReference type="PRINTS" id="PR00344">
    <property type="entry name" value="BCTRLSENSOR"/>
</dbReference>
<evidence type="ECO:0000256" key="1">
    <source>
        <dbReference type="ARBA" id="ARBA00000085"/>
    </source>
</evidence>
<evidence type="ECO:0000256" key="2">
    <source>
        <dbReference type="ARBA" id="ARBA00012438"/>
    </source>
</evidence>
<dbReference type="SMART" id="SM00387">
    <property type="entry name" value="HATPase_c"/>
    <property type="match status" value="1"/>
</dbReference>
<gene>
    <name evidence="7" type="ORF">QEH59_11405</name>
</gene>
<dbReference type="InterPro" id="IPR011006">
    <property type="entry name" value="CheY-like_superfamily"/>
</dbReference>
<protein>
    <recommendedName>
        <fullName evidence="2">histidine kinase</fullName>
        <ecNumber evidence="2">2.7.13.3</ecNumber>
    </recommendedName>
</protein>
<name>A0ABU1AJP3_9BACT</name>
<dbReference type="GO" id="GO:0016301">
    <property type="term" value="F:kinase activity"/>
    <property type="evidence" value="ECO:0007669"/>
    <property type="project" value="UniProtKB-KW"/>
</dbReference>
<dbReference type="InterPro" id="IPR003661">
    <property type="entry name" value="HisK_dim/P_dom"/>
</dbReference>
<sequence>MKSEPQPIARKVLIVDDEPQNLKLVGEILRRANISFILALNGREALEAVLTEQPDLILLDVMMPELDGFDVCAKLKSLPETASIPVIFLSAASSPAEIVSGFTAGAVDYIKKPFVREELLARVFTHLNLSATQKKIKAEAEAKAELLARLAHDIKNPSGAIKGLTQYIAEELKSSQYENLEEMLSMTELIRDSAEGMSDLVIGILNEAQADADASQRVVTEAIQVIDVIDYLLQLNYLQAKEKDVHLKFNKAFTPELAISRRILVEMFDNLINNAIKYSKPESTVQIRLIHSLILPHGMRFEVIDQAQTIAPERRATLFEAFVRADTSELSTSQSHGVGLSIVRRLVTMNNGKVGVEPRANDAGNRFYIELPL</sequence>
<dbReference type="Gene3D" id="3.40.50.2300">
    <property type="match status" value="1"/>
</dbReference>
<organism evidence="7 8">
    <name type="scientific">Thalassobacterium sedimentorum</name>
    <dbReference type="NCBI Taxonomy" id="3041258"/>
    <lineage>
        <taxon>Bacteria</taxon>
        <taxon>Pseudomonadati</taxon>
        <taxon>Verrucomicrobiota</taxon>
        <taxon>Opitutia</taxon>
        <taxon>Puniceicoccales</taxon>
        <taxon>Coraliomargaritaceae</taxon>
        <taxon>Thalassobacterium</taxon>
    </lineage>
</organism>
<dbReference type="EMBL" id="JARXIC010000017">
    <property type="protein sequence ID" value="MDQ8195035.1"/>
    <property type="molecule type" value="Genomic_DNA"/>
</dbReference>
<evidence type="ECO:0000259" key="6">
    <source>
        <dbReference type="PROSITE" id="PS50110"/>
    </source>
</evidence>
<evidence type="ECO:0000259" key="5">
    <source>
        <dbReference type="PROSITE" id="PS50109"/>
    </source>
</evidence>
<dbReference type="Gene3D" id="3.30.565.10">
    <property type="entry name" value="Histidine kinase-like ATPase, C-terminal domain"/>
    <property type="match status" value="1"/>
</dbReference>
<evidence type="ECO:0000256" key="4">
    <source>
        <dbReference type="PROSITE-ProRule" id="PRU00169"/>
    </source>
</evidence>
<dbReference type="EC" id="2.7.13.3" evidence="2"/>
<keyword evidence="8" id="KW-1185">Reference proteome</keyword>
<keyword evidence="3 4" id="KW-0597">Phosphoprotein</keyword>
<dbReference type="CDD" id="cd19920">
    <property type="entry name" value="REC_PA4781-like"/>
    <property type="match status" value="1"/>
</dbReference>
<reference evidence="7 8" key="1">
    <citation type="submission" date="2023-04" db="EMBL/GenBank/DDBJ databases">
        <title>A novel bacteria isolated from coastal sediment.</title>
        <authorList>
            <person name="Liu X.-J."/>
            <person name="Du Z.-J."/>
        </authorList>
    </citation>
    <scope>NUCLEOTIDE SEQUENCE [LARGE SCALE GENOMIC DNA]</scope>
    <source>
        <strain evidence="7 8">SDUM461004</strain>
    </source>
</reference>
<dbReference type="CDD" id="cd00082">
    <property type="entry name" value="HisKA"/>
    <property type="match status" value="1"/>
</dbReference>
<evidence type="ECO:0000313" key="8">
    <source>
        <dbReference type="Proteomes" id="UP001243717"/>
    </source>
</evidence>
<dbReference type="PANTHER" id="PTHR43547:SF2">
    <property type="entry name" value="HYBRID SIGNAL TRANSDUCTION HISTIDINE KINASE C"/>
    <property type="match status" value="1"/>
</dbReference>
<dbReference type="CDD" id="cd00075">
    <property type="entry name" value="HATPase"/>
    <property type="match status" value="1"/>
</dbReference>
<dbReference type="SMART" id="SM00448">
    <property type="entry name" value="REC"/>
    <property type="match status" value="1"/>
</dbReference>
<dbReference type="InterPro" id="IPR003594">
    <property type="entry name" value="HATPase_dom"/>
</dbReference>
<dbReference type="InterPro" id="IPR005467">
    <property type="entry name" value="His_kinase_dom"/>
</dbReference>
<dbReference type="Pfam" id="PF02518">
    <property type="entry name" value="HATPase_c"/>
    <property type="match status" value="1"/>
</dbReference>
<dbReference type="Gene3D" id="1.10.287.130">
    <property type="match status" value="1"/>
</dbReference>
<dbReference type="PANTHER" id="PTHR43547">
    <property type="entry name" value="TWO-COMPONENT HISTIDINE KINASE"/>
    <property type="match status" value="1"/>
</dbReference>
<dbReference type="InterPro" id="IPR001789">
    <property type="entry name" value="Sig_transdc_resp-reg_receiver"/>
</dbReference>
<comment type="caution">
    <text evidence="7">The sequence shown here is derived from an EMBL/GenBank/DDBJ whole genome shotgun (WGS) entry which is preliminary data.</text>
</comment>
<keyword evidence="7" id="KW-0808">Transferase</keyword>
<dbReference type="Pfam" id="PF00072">
    <property type="entry name" value="Response_reg"/>
    <property type="match status" value="1"/>
</dbReference>
<feature type="modified residue" description="4-aspartylphosphate" evidence="4">
    <location>
        <position position="60"/>
    </location>
</feature>
<evidence type="ECO:0000256" key="3">
    <source>
        <dbReference type="ARBA" id="ARBA00022553"/>
    </source>
</evidence>
<dbReference type="InterPro" id="IPR036890">
    <property type="entry name" value="HATPase_C_sf"/>
</dbReference>
<dbReference type="PROSITE" id="PS50110">
    <property type="entry name" value="RESPONSE_REGULATORY"/>
    <property type="match status" value="1"/>
</dbReference>
<dbReference type="RefSeq" id="WP_308985495.1">
    <property type="nucleotide sequence ID" value="NZ_JARXIC010000017.1"/>
</dbReference>
<dbReference type="InterPro" id="IPR004358">
    <property type="entry name" value="Sig_transdc_His_kin-like_C"/>
</dbReference>
<comment type="catalytic activity">
    <reaction evidence="1">
        <text>ATP + protein L-histidine = ADP + protein N-phospho-L-histidine.</text>
        <dbReference type="EC" id="2.7.13.3"/>
    </reaction>
</comment>
<feature type="domain" description="Response regulatory" evidence="6">
    <location>
        <begin position="11"/>
        <end position="127"/>
    </location>
</feature>
<feature type="domain" description="Histidine kinase" evidence="5">
    <location>
        <begin position="149"/>
        <end position="373"/>
    </location>
</feature>
<dbReference type="SUPFAM" id="SSF52172">
    <property type="entry name" value="CheY-like"/>
    <property type="match status" value="1"/>
</dbReference>
<proteinExistence type="predicted"/>